<keyword evidence="3" id="KW-1185">Reference proteome</keyword>
<feature type="compositionally biased region" description="Basic residues" evidence="1">
    <location>
        <begin position="307"/>
        <end position="323"/>
    </location>
</feature>
<name>A0A2H3D4S2_ARMGA</name>
<feature type="region of interest" description="Disordered" evidence="1">
    <location>
        <begin position="267"/>
        <end position="387"/>
    </location>
</feature>
<feature type="compositionally biased region" description="Low complexity" evidence="1">
    <location>
        <begin position="290"/>
        <end position="306"/>
    </location>
</feature>
<proteinExistence type="predicted"/>
<evidence type="ECO:0000313" key="3">
    <source>
        <dbReference type="Proteomes" id="UP000217790"/>
    </source>
</evidence>
<dbReference type="EMBL" id="KZ293707">
    <property type="protein sequence ID" value="PBK83333.1"/>
    <property type="molecule type" value="Genomic_DNA"/>
</dbReference>
<dbReference type="STRING" id="47427.A0A2H3D4S2"/>
<evidence type="ECO:0000256" key="1">
    <source>
        <dbReference type="SAM" id="MobiDB-lite"/>
    </source>
</evidence>
<sequence length="405" mass="45416">MWAYVDQQLEPYYETYHYSLNLDQEPLLPCRNPKEILTPEEQQYKRAHTEQMCGVLYRWWEWHASKMDGSAVGVTDLPLAELLTEVTAAQIWSKDDFLGAVQDEFNTWFATTGLPERFSLGKRGQWTADYFKKLPVEVQEPYEKQAAAEKAQSQKKKGGNESADAPTSANKQPDTEHGETPLLVPAMALSLEETMRVLNNIGTVAYPWAHTQVKEARSMLSHDLHYGWNKDPRPKDWHEVGRGKAHDQAMEMFVRFAKTCFSPEQMSAQSFQKSTELEDLDTKEDKVEVSNNEAPANEAEEPSPNKSKSKKKRERKGSKRSKQPKGNTKGEGEGEDEDNAGLPAKCAKTHANEGNNLENGNNSPITPNDAASSSSAMPSDPSNPVFLLNIDPSLQQHLAHFALPA</sequence>
<reference evidence="3" key="1">
    <citation type="journal article" date="2017" name="Nat. Ecol. Evol.">
        <title>Genome expansion and lineage-specific genetic innovations in the forest pathogenic fungi Armillaria.</title>
        <authorList>
            <person name="Sipos G."/>
            <person name="Prasanna A.N."/>
            <person name="Walter M.C."/>
            <person name="O'Connor E."/>
            <person name="Balint B."/>
            <person name="Krizsan K."/>
            <person name="Kiss B."/>
            <person name="Hess J."/>
            <person name="Varga T."/>
            <person name="Slot J."/>
            <person name="Riley R."/>
            <person name="Boka B."/>
            <person name="Rigling D."/>
            <person name="Barry K."/>
            <person name="Lee J."/>
            <person name="Mihaltcheva S."/>
            <person name="LaButti K."/>
            <person name="Lipzen A."/>
            <person name="Waldron R."/>
            <person name="Moloney N.M."/>
            <person name="Sperisen C."/>
            <person name="Kredics L."/>
            <person name="Vagvoelgyi C."/>
            <person name="Patrignani A."/>
            <person name="Fitzpatrick D."/>
            <person name="Nagy I."/>
            <person name="Doyle S."/>
            <person name="Anderson J.B."/>
            <person name="Grigoriev I.V."/>
            <person name="Gueldener U."/>
            <person name="Muensterkoetter M."/>
            <person name="Nagy L.G."/>
        </authorList>
    </citation>
    <scope>NUCLEOTIDE SEQUENCE [LARGE SCALE GENOMIC DNA]</scope>
    <source>
        <strain evidence="3">Ar21-2</strain>
    </source>
</reference>
<dbReference type="AlphaFoldDB" id="A0A2H3D4S2"/>
<accession>A0A2H3D4S2</accession>
<dbReference type="Proteomes" id="UP000217790">
    <property type="component" value="Unassembled WGS sequence"/>
</dbReference>
<feature type="region of interest" description="Disordered" evidence="1">
    <location>
        <begin position="143"/>
        <end position="179"/>
    </location>
</feature>
<protein>
    <submittedName>
        <fullName evidence="2">Uncharacterized protein</fullName>
    </submittedName>
</protein>
<feature type="compositionally biased region" description="Low complexity" evidence="1">
    <location>
        <begin position="352"/>
        <end position="384"/>
    </location>
</feature>
<evidence type="ECO:0000313" key="2">
    <source>
        <dbReference type="EMBL" id="PBK83333.1"/>
    </source>
</evidence>
<dbReference type="InParanoid" id="A0A2H3D4S2"/>
<dbReference type="OrthoDB" id="3111883at2759"/>
<gene>
    <name evidence="2" type="ORF">ARMGADRAFT_1089445</name>
</gene>
<organism evidence="2 3">
    <name type="scientific">Armillaria gallica</name>
    <name type="common">Bulbous honey fungus</name>
    <name type="synonym">Armillaria bulbosa</name>
    <dbReference type="NCBI Taxonomy" id="47427"/>
    <lineage>
        <taxon>Eukaryota</taxon>
        <taxon>Fungi</taxon>
        <taxon>Dikarya</taxon>
        <taxon>Basidiomycota</taxon>
        <taxon>Agaricomycotina</taxon>
        <taxon>Agaricomycetes</taxon>
        <taxon>Agaricomycetidae</taxon>
        <taxon>Agaricales</taxon>
        <taxon>Marasmiineae</taxon>
        <taxon>Physalacriaceae</taxon>
        <taxon>Armillaria</taxon>
    </lineage>
</organism>